<evidence type="ECO:0000313" key="4">
    <source>
        <dbReference type="Proteomes" id="UP001601992"/>
    </source>
</evidence>
<dbReference type="PANTHER" id="PTHR24321">
    <property type="entry name" value="DEHYDROGENASES, SHORT CHAIN"/>
    <property type="match status" value="1"/>
</dbReference>
<evidence type="ECO:0000313" key="3">
    <source>
        <dbReference type="EMBL" id="MFF3569138.1"/>
    </source>
</evidence>
<evidence type="ECO:0000256" key="1">
    <source>
        <dbReference type="ARBA" id="ARBA00006484"/>
    </source>
</evidence>
<dbReference type="NCBIfam" id="NF005559">
    <property type="entry name" value="PRK07231.1"/>
    <property type="match status" value="1"/>
</dbReference>
<dbReference type="SUPFAM" id="SSF51735">
    <property type="entry name" value="NAD(P)-binding Rossmann-fold domains"/>
    <property type="match status" value="1"/>
</dbReference>
<name>A0ABW6S0M4_9NOCA</name>
<dbReference type="GO" id="GO:0047936">
    <property type="term" value="F:glucose 1-dehydrogenase [NAD(P)+] activity"/>
    <property type="evidence" value="ECO:0007669"/>
    <property type="project" value="UniProtKB-EC"/>
</dbReference>
<dbReference type="EC" id="1.1.1.47" evidence="3"/>
<sequence length="257" mass="26451">MSGNEGRLAGRVAIVTGAARGQGEAIARLFVAEGARVVLADVLDTQGTEVAAELGDAALYTRLDVTSEQDWQAASTLAVERFGKLDALVNNAGILHFGPLADTTEKQFRQVFEVNQLGVFLGMRCAAPHLTASGGGTIVNTASINGFVGVANTMAYSASKWALRGMTRTAALELGKQGIRVNTVAPGSIATAMIAPDGVEKMGDDAKSAFARLPLGRIGTPDEIAAAVLFLTGAESSYCTGAEFVVDGGSLAGPVYD</sequence>
<gene>
    <name evidence="3" type="ORF">ACFYXQ_15300</name>
</gene>
<dbReference type="Pfam" id="PF13561">
    <property type="entry name" value="adh_short_C2"/>
    <property type="match status" value="1"/>
</dbReference>
<dbReference type="Gene3D" id="3.40.50.720">
    <property type="entry name" value="NAD(P)-binding Rossmann-like Domain"/>
    <property type="match status" value="1"/>
</dbReference>
<dbReference type="PRINTS" id="PR00081">
    <property type="entry name" value="GDHRDH"/>
</dbReference>
<dbReference type="PROSITE" id="PS00061">
    <property type="entry name" value="ADH_SHORT"/>
    <property type="match status" value="1"/>
</dbReference>
<proteinExistence type="inferred from homology"/>
<keyword evidence="2 3" id="KW-0560">Oxidoreductase</keyword>
<dbReference type="EMBL" id="JBIAQY010000004">
    <property type="protein sequence ID" value="MFF3569138.1"/>
    <property type="molecule type" value="Genomic_DNA"/>
</dbReference>
<organism evidence="3 4">
    <name type="scientific">Nocardia jiangxiensis</name>
    <dbReference type="NCBI Taxonomy" id="282685"/>
    <lineage>
        <taxon>Bacteria</taxon>
        <taxon>Bacillati</taxon>
        <taxon>Actinomycetota</taxon>
        <taxon>Actinomycetes</taxon>
        <taxon>Mycobacteriales</taxon>
        <taxon>Nocardiaceae</taxon>
        <taxon>Nocardia</taxon>
    </lineage>
</organism>
<keyword evidence="4" id="KW-1185">Reference proteome</keyword>
<comment type="similarity">
    <text evidence="1">Belongs to the short-chain dehydrogenases/reductases (SDR) family.</text>
</comment>
<evidence type="ECO:0000256" key="2">
    <source>
        <dbReference type="ARBA" id="ARBA00023002"/>
    </source>
</evidence>
<dbReference type="PANTHER" id="PTHR24321:SF15">
    <property type="entry name" value="OXIDOREDUCTASE UCPA"/>
    <property type="match status" value="1"/>
</dbReference>
<dbReference type="InterPro" id="IPR020904">
    <property type="entry name" value="Sc_DH/Rdtase_CS"/>
</dbReference>
<protein>
    <submittedName>
        <fullName evidence="3">Glucose 1-dehydrogenase</fullName>
        <ecNumber evidence="3">1.1.1.47</ecNumber>
    </submittedName>
</protein>
<accession>A0ABW6S0M4</accession>
<dbReference type="InterPro" id="IPR002347">
    <property type="entry name" value="SDR_fam"/>
</dbReference>
<dbReference type="InterPro" id="IPR036291">
    <property type="entry name" value="NAD(P)-bd_dom_sf"/>
</dbReference>
<dbReference type="RefSeq" id="WP_387403882.1">
    <property type="nucleotide sequence ID" value="NZ_JBIAQY010000004.1"/>
</dbReference>
<dbReference type="PRINTS" id="PR00080">
    <property type="entry name" value="SDRFAMILY"/>
</dbReference>
<dbReference type="Proteomes" id="UP001601992">
    <property type="component" value="Unassembled WGS sequence"/>
</dbReference>
<reference evidence="3 4" key="1">
    <citation type="submission" date="2024-10" db="EMBL/GenBank/DDBJ databases">
        <title>The Natural Products Discovery Center: Release of the First 8490 Sequenced Strains for Exploring Actinobacteria Biosynthetic Diversity.</title>
        <authorList>
            <person name="Kalkreuter E."/>
            <person name="Kautsar S.A."/>
            <person name="Yang D."/>
            <person name="Bader C.D."/>
            <person name="Teijaro C.N."/>
            <person name="Fluegel L."/>
            <person name="Davis C.M."/>
            <person name="Simpson J.R."/>
            <person name="Lauterbach L."/>
            <person name="Steele A.D."/>
            <person name="Gui C."/>
            <person name="Meng S."/>
            <person name="Li G."/>
            <person name="Viehrig K."/>
            <person name="Ye F."/>
            <person name="Su P."/>
            <person name="Kiefer A.F."/>
            <person name="Nichols A."/>
            <person name="Cepeda A.J."/>
            <person name="Yan W."/>
            <person name="Fan B."/>
            <person name="Jiang Y."/>
            <person name="Adhikari A."/>
            <person name="Zheng C.-J."/>
            <person name="Schuster L."/>
            <person name="Cowan T.M."/>
            <person name="Smanski M.J."/>
            <person name="Chevrette M.G."/>
            <person name="De Carvalho L.P.S."/>
            <person name="Shen B."/>
        </authorList>
    </citation>
    <scope>NUCLEOTIDE SEQUENCE [LARGE SCALE GENOMIC DNA]</scope>
    <source>
        <strain evidence="3 4">NPDC002593</strain>
    </source>
</reference>
<comment type="caution">
    <text evidence="3">The sequence shown here is derived from an EMBL/GenBank/DDBJ whole genome shotgun (WGS) entry which is preliminary data.</text>
</comment>